<proteinExistence type="predicted"/>
<evidence type="ECO:0000313" key="4">
    <source>
        <dbReference type="Proteomes" id="UP000535276"/>
    </source>
</evidence>
<accession>A0A7Z0DVX3</accession>
<dbReference type="Proteomes" id="UP000517187">
    <property type="component" value="Unassembled WGS sequence"/>
</dbReference>
<reference evidence="2 4" key="1">
    <citation type="submission" date="2020-07" db="EMBL/GenBank/DDBJ databases">
        <title>Genomic Encyclopedia of Type Strains, Phase IV (KMG-V): Genome sequencing to study the core and pangenomes of soil and plant-associated prokaryotes.</title>
        <authorList>
            <person name="Whitman W."/>
        </authorList>
    </citation>
    <scope>NUCLEOTIDE SEQUENCE [LARGE SCALE GENOMIC DNA]</scope>
    <source>
        <strain evidence="1 3">SEMIA 4011</strain>
        <strain evidence="2 4">SEMIA 4052</strain>
    </source>
</reference>
<dbReference type="RefSeq" id="WP_003587620.1">
    <property type="nucleotide sequence ID" value="NZ_JACBZV010000001.1"/>
</dbReference>
<evidence type="ECO:0000313" key="3">
    <source>
        <dbReference type="Proteomes" id="UP000517187"/>
    </source>
</evidence>
<comment type="caution">
    <text evidence="2">The sequence shown here is derived from an EMBL/GenBank/DDBJ whole genome shotgun (WGS) entry which is preliminary data.</text>
</comment>
<dbReference type="EMBL" id="JACIIJ010000003">
    <property type="protein sequence ID" value="MBB6220837.1"/>
    <property type="molecule type" value="Genomic_DNA"/>
</dbReference>
<gene>
    <name evidence="1" type="ORF">GGE66_001795</name>
    <name evidence="2" type="ORF">GGI64_001205</name>
</gene>
<dbReference type="Proteomes" id="UP000535276">
    <property type="component" value="Unassembled WGS sequence"/>
</dbReference>
<sequence length="82" mass="9612">MLLNWIVLFEELESRNRRMRRDPMADPLDGPEWRGLLWIIPIMAYLASRRGETRRPRRHKAQLGRSLRFRSSAAARGAGIPD</sequence>
<organism evidence="2 4">
    <name type="scientific">Rhizobium leguminosarum</name>
    <dbReference type="NCBI Taxonomy" id="384"/>
    <lineage>
        <taxon>Bacteria</taxon>
        <taxon>Pseudomonadati</taxon>
        <taxon>Pseudomonadota</taxon>
        <taxon>Alphaproteobacteria</taxon>
        <taxon>Hyphomicrobiales</taxon>
        <taxon>Rhizobiaceae</taxon>
        <taxon>Rhizobium/Agrobacterium group</taxon>
        <taxon>Rhizobium</taxon>
    </lineage>
</organism>
<evidence type="ECO:0000313" key="1">
    <source>
        <dbReference type="EMBL" id="MBB6220837.1"/>
    </source>
</evidence>
<protein>
    <submittedName>
        <fullName evidence="2">Uncharacterized protein</fullName>
    </submittedName>
</protein>
<dbReference type="EMBL" id="JACBZV010000001">
    <property type="protein sequence ID" value="NYJ10186.1"/>
    <property type="molecule type" value="Genomic_DNA"/>
</dbReference>
<dbReference type="AlphaFoldDB" id="A0A7Z0DVX3"/>
<evidence type="ECO:0000313" key="2">
    <source>
        <dbReference type="EMBL" id="NYJ10186.1"/>
    </source>
</evidence>
<name>A0A7Z0DVX3_RHILE</name>